<reference evidence="1 2" key="1">
    <citation type="submission" date="2024-11" db="EMBL/GenBank/DDBJ databases">
        <authorList>
            <person name="Lucas J.A."/>
        </authorList>
    </citation>
    <scope>NUCLEOTIDE SEQUENCE [LARGE SCALE GENOMIC DNA]</scope>
    <source>
        <strain evidence="1 2">Z 5.4</strain>
    </source>
</reference>
<accession>A0ABW8RLB4</accession>
<organism evidence="1 2">
    <name type="scientific">Bacillus salipaludis</name>
    <dbReference type="NCBI Taxonomy" id="2547811"/>
    <lineage>
        <taxon>Bacteria</taxon>
        <taxon>Bacillati</taxon>
        <taxon>Bacillota</taxon>
        <taxon>Bacilli</taxon>
        <taxon>Bacillales</taxon>
        <taxon>Bacillaceae</taxon>
        <taxon>Bacillus</taxon>
    </lineage>
</organism>
<keyword evidence="2" id="KW-1185">Reference proteome</keyword>
<dbReference type="Pfam" id="PF06338">
    <property type="entry name" value="ComK"/>
    <property type="match status" value="1"/>
</dbReference>
<dbReference type="RefSeq" id="WP_406582673.1">
    <property type="nucleotide sequence ID" value="NZ_JBJHQH010000021.1"/>
</dbReference>
<protein>
    <submittedName>
        <fullName evidence="1">Competence protein ComK</fullName>
    </submittedName>
</protein>
<gene>
    <name evidence="1" type="ORF">ACJEBI_22320</name>
</gene>
<dbReference type="Proteomes" id="UP001623041">
    <property type="component" value="Unassembled WGS sequence"/>
</dbReference>
<dbReference type="InterPro" id="IPR010461">
    <property type="entry name" value="ComK"/>
</dbReference>
<sequence length="167" mass="19314">MFIKNNYFINRDFMFMVGQYDRNAKLCTLVKEQNRTFIVDRSPLEILNESIRCIGFNLKGAMETSKLLLGDKHMCPIMVNPIHNICVFPNKSSKHADTMWFNPDHIYRTNTLNGKARLEFTNGLIMTVPSKLYTFNHKLQTAEQFKKMVDGNGYDPLSSKKDPRKGA</sequence>
<name>A0ABW8RLB4_9BACI</name>
<evidence type="ECO:0000313" key="2">
    <source>
        <dbReference type="Proteomes" id="UP001623041"/>
    </source>
</evidence>
<comment type="caution">
    <text evidence="1">The sequence shown here is derived from an EMBL/GenBank/DDBJ whole genome shotgun (WGS) entry which is preliminary data.</text>
</comment>
<proteinExistence type="predicted"/>
<dbReference type="EMBL" id="JBJHQH010000021">
    <property type="protein sequence ID" value="MFK9094196.1"/>
    <property type="molecule type" value="Genomic_DNA"/>
</dbReference>
<evidence type="ECO:0000313" key="1">
    <source>
        <dbReference type="EMBL" id="MFK9094196.1"/>
    </source>
</evidence>